<comment type="caution">
    <text evidence="2">The sequence shown here is derived from an EMBL/GenBank/DDBJ whole genome shotgun (WGS) entry which is preliminary data.</text>
</comment>
<evidence type="ECO:0000313" key="3">
    <source>
        <dbReference type="Proteomes" id="UP000652013"/>
    </source>
</evidence>
<sequence>MPKSVSGWTIAVFGALALVNGVLGLAVPGALVGPLGFATPLDGAAATFLAASSMASLNMGVYYLLAASRDWKPFFAFTVPFRALTVTVFTLFVLVGPAPAGFLAVAAWEGLGALATGAALLHERRRATMIVA</sequence>
<keyword evidence="1" id="KW-0472">Membrane</keyword>
<reference evidence="2" key="1">
    <citation type="submission" date="2021-01" db="EMBL/GenBank/DDBJ databases">
        <title>Whole genome shotgun sequence of Spirilliplanes yamanashiensis NBRC 15828.</title>
        <authorList>
            <person name="Komaki H."/>
            <person name="Tamura T."/>
        </authorList>
    </citation>
    <scope>NUCLEOTIDE SEQUENCE</scope>
    <source>
        <strain evidence="2">NBRC 15828</strain>
    </source>
</reference>
<evidence type="ECO:0000313" key="2">
    <source>
        <dbReference type="EMBL" id="GIJ02285.1"/>
    </source>
</evidence>
<dbReference type="EMBL" id="BOOY01000008">
    <property type="protein sequence ID" value="GIJ02285.1"/>
    <property type="molecule type" value="Genomic_DNA"/>
</dbReference>
<evidence type="ECO:0000256" key="1">
    <source>
        <dbReference type="SAM" id="Phobius"/>
    </source>
</evidence>
<proteinExistence type="predicted"/>
<protein>
    <submittedName>
        <fullName evidence="2">Uncharacterized protein</fullName>
    </submittedName>
</protein>
<feature type="transmembrane region" description="Helical" evidence="1">
    <location>
        <begin position="101"/>
        <end position="121"/>
    </location>
</feature>
<dbReference type="AlphaFoldDB" id="A0A8J3Y664"/>
<keyword evidence="1" id="KW-1133">Transmembrane helix</keyword>
<organism evidence="2 3">
    <name type="scientific">Spirilliplanes yamanashiensis</name>
    <dbReference type="NCBI Taxonomy" id="42233"/>
    <lineage>
        <taxon>Bacteria</taxon>
        <taxon>Bacillati</taxon>
        <taxon>Actinomycetota</taxon>
        <taxon>Actinomycetes</taxon>
        <taxon>Micromonosporales</taxon>
        <taxon>Micromonosporaceae</taxon>
        <taxon>Spirilliplanes</taxon>
    </lineage>
</organism>
<feature type="transmembrane region" description="Helical" evidence="1">
    <location>
        <begin position="74"/>
        <end position="95"/>
    </location>
</feature>
<keyword evidence="1" id="KW-0812">Transmembrane</keyword>
<keyword evidence="3" id="KW-1185">Reference proteome</keyword>
<dbReference type="Proteomes" id="UP000652013">
    <property type="component" value="Unassembled WGS sequence"/>
</dbReference>
<feature type="transmembrane region" description="Helical" evidence="1">
    <location>
        <begin position="48"/>
        <end position="67"/>
    </location>
</feature>
<name>A0A8J3Y664_9ACTN</name>
<gene>
    <name evidence="2" type="ORF">Sya03_16370</name>
</gene>
<accession>A0A8J3Y664</accession>